<keyword evidence="2 3" id="KW-0408">Iron</keyword>
<organism evidence="5">
    <name type="scientific">Serpula lacrymans var. lacrymans (strain S7.3)</name>
    <name type="common">Dry rot fungus</name>
    <dbReference type="NCBI Taxonomy" id="936435"/>
    <lineage>
        <taxon>Eukaryota</taxon>
        <taxon>Fungi</taxon>
        <taxon>Dikarya</taxon>
        <taxon>Basidiomycota</taxon>
        <taxon>Agaricomycotina</taxon>
        <taxon>Agaricomycetes</taxon>
        <taxon>Agaricomycetidae</taxon>
        <taxon>Boletales</taxon>
        <taxon>Coniophorineae</taxon>
        <taxon>Serpulaceae</taxon>
        <taxon>Serpula</taxon>
    </lineage>
</organism>
<keyword evidence="5" id="KW-1185">Reference proteome</keyword>
<evidence type="ECO:0008006" key="6">
    <source>
        <dbReference type="Google" id="ProtNLM"/>
    </source>
</evidence>
<keyword evidence="3" id="KW-0560">Oxidoreductase</keyword>
<comment type="similarity">
    <text evidence="3">Belongs to the cytochrome P450 family.</text>
</comment>
<evidence type="ECO:0000256" key="2">
    <source>
        <dbReference type="ARBA" id="ARBA00023004"/>
    </source>
</evidence>
<dbReference type="GO" id="GO:0020037">
    <property type="term" value="F:heme binding"/>
    <property type="evidence" value="ECO:0007669"/>
    <property type="project" value="InterPro"/>
</dbReference>
<evidence type="ECO:0000313" key="5">
    <source>
        <dbReference type="Proteomes" id="UP000008063"/>
    </source>
</evidence>
<dbReference type="GO" id="GO:0016705">
    <property type="term" value="F:oxidoreductase activity, acting on paired donors, with incorporation or reduction of molecular oxygen"/>
    <property type="evidence" value="ECO:0007669"/>
    <property type="project" value="InterPro"/>
</dbReference>
<dbReference type="PROSITE" id="PS00086">
    <property type="entry name" value="CYTOCHROME_P450"/>
    <property type="match status" value="1"/>
</dbReference>
<dbReference type="OrthoDB" id="1470350at2759"/>
<dbReference type="Proteomes" id="UP000008063">
    <property type="component" value="Unassembled WGS sequence"/>
</dbReference>
<reference evidence="5" key="1">
    <citation type="journal article" date="2011" name="Science">
        <title>The plant cell wall-decomposing machinery underlies the functional diversity of forest fungi.</title>
        <authorList>
            <person name="Eastwood D.C."/>
            <person name="Floudas D."/>
            <person name="Binder M."/>
            <person name="Majcherczyk A."/>
            <person name="Schneider P."/>
            <person name="Aerts A."/>
            <person name="Asiegbu F.O."/>
            <person name="Baker S.E."/>
            <person name="Barry K."/>
            <person name="Bendiksby M."/>
            <person name="Blumentritt M."/>
            <person name="Coutinho P.M."/>
            <person name="Cullen D."/>
            <person name="de Vries R.P."/>
            <person name="Gathman A."/>
            <person name="Goodell B."/>
            <person name="Henrissat B."/>
            <person name="Ihrmark K."/>
            <person name="Kauserud H."/>
            <person name="Kohler A."/>
            <person name="LaButti K."/>
            <person name="Lapidus A."/>
            <person name="Lavin J.L."/>
            <person name="Lee Y.-H."/>
            <person name="Lindquist E."/>
            <person name="Lilly W."/>
            <person name="Lucas S."/>
            <person name="Morin E."/>
            <person name="Murat C."/>
            <person name="Oguiza J.A."/>
            <person name="Park J."/>
            <person name="Pisabarro A.G."/>
            <person name="Riley R."/>
            <person name="Rosling A."/>
            <person name="Salamov A."/>
            <person name="Schmidt O."/>
            <person name="Schmutz J."/>
            <person name="Skrede I."/>
            <person name="Stenlid J."/>
            <person name="Wiebenga A."/>
            <person name="Xie X."/>
            <person name="Kuees U."/>
            <person name="Hibbett D.S."/>
            <person name="Hoffmeister D."/>
            <person name="Hoegberg N."/>
            <person name="Martin F."/>
            <person name="Grigoriev I.V."/>
            <person name="Watkinson S.C."/>
        </authorList>
    </citation>
    <scope>NUCLEOTIDE SEQUENCE [LARGE SCALE GENOMIC DNA]</scope>
    <source>
        <strain evidence="5">strain S7.3</strain>
    </source>
</reference>
<dbReference type="InParanoid" id="F8PRG2"/>
<dbReference type="AlphaFoldDB" id="F8PRG2"/>
<keyword evidence="3" id="KW-0503">Monooxygenase</keyword>
<dbReference type="Gene3D" id="1.10.630.10">
    <property type="entry name" value="Cytochrome P450"/>
    <property type="match status" value="1"/>
</dbReference>
<dbReference type="SUPFAM" id="SSF48264">
    <property type="entry name" value="Cytochrome P450"/>
    <property type="match status" value="1"/>
</dbReference>
<dbReference type="GO" id="GO:0005506">
    <property type="term" value="F:iron ion binding"/>
    <property type="evidence" value="ECO:0007669"/>
    <property type="project" value="InterPro"/>
</dbReference>
<protein>
    <recommendedName>
        <fullName evidence="6">Cytochrome P450</fullName>
    </recommendedName>
</protein>
<evidence type="ECO:0000256" key="1">
    <source>
        <dbReference type="ARBA" id="ARBA00022723"/>
    </source>
</evidence>
<keyword evidence="3" id="KW-0349">Heme</keyword>
<dbReference type="InterPro" id="IPR036396">
    <property type="entry name" value="Cyt_P450_sf"/>
</dbReference>
<dbReference type="InterPro" id="IPR001128">
    <property type="entry name" value="Cyt_P450"/>
</dbReference>
<evidence type="ECO:0000256" key="3">
    <source>
        <dbReference type="RuleBase" id="RU000461"/>
    </source>
</evidence>
<sequence>MANHQWVKTRLTFSGGVTSCIGWRFADVEIQVFLVELVYNFEFSRWDTRKNIR</sequence>
<proteinExistence type="inferred from homology"/>
<dbReference type="EMBL" id="GL945478">
    <property type="protein sequence ID" value="EGO00585.1"/>
    <property type="molecule type" value="Genomic_DNA"/>
</dbReference>
<name>F8PRG2_SERL3</name>
<dbReference type="GO" id="GO:0004497">
    <property type="term" value="F:monooxygenase activity"/>
    <property type="evidence" value="ECO:0007669"/>
    <property type="project" value="UniProtKB-KW"/>
</dbReference>
<evidence type="ECO:0000313" key="4">
    <source>
        <dbReference type="EMBL" id="EGO00585.1"/>
    </source>
</evidence>
<dbReference type="HOGENOM" id="CLU_3070132_0_0_1"/>
<dbReference type="InterPro" id="IPR017972">
    <property type="entry name" value="Cyt_P450_CS"/>
</dbReference>
<dbReference type="Pfam" id="PF00067">
    <property type="entry name" value="p450"/>
    <property type="match status" value="1"/>
</dbReference>
<keyword evidence="1 3" id="KW-0479">Metal-binding</keyword>
<gene>
    <name evidence="4" type="ORF">SERLA73DRAFT_178423</name>
</gene>
<accession>F8PRG2</accession>